<dbReference type="InterPro" id="IPR002933">
    <property type="entry name" value="Peptidase_M20"/>
</dbReference>
<dbReference type="Proteomes" id="UP000198994">
    <property type="component" value="Unassembled WGS sequence"/>
</dbReference>
<evidence type="ECO:0000313" key="5">
    <source>
        <dbReference type="Proteomes" id="UP000198994"/>
    </source>
</evidence>
<sequence>MTKDIAAILAHPQFRAACDALRDGHARYVDEIVTLTEIPAPPFKEERRAEAFRGMLAGYRLEDVALDGIGNVTGLRRGRGNGGIVVVSAHLDTVFPEGTDVTVRREGTRLFAPGVGDDTQGLGALLAFVRALDAAGIETEADLLFVADAGEEGKGDLRGIHHLFTEGDFRDRIGAFFSLDSPEPESVTVRGVGSHRYRVSFRGPGGHSYGDFGTVNPAHAMADVVAGMARWQVPAEPRTTFSASVFGGGSSINAIPQEVWVEIDLRSVDQPALDALDARLHALIAEATAAENARGDSSAGIITAEATRIGARPAGETAPDAPIIAACDAALAAFGFEMKRDTASTDSNIPMSLNIPAVTIGTGASGARAHTLEEWVDLEPGQSLRGLSAALAAILATAGLHVEG</sequence>
<dbReference type="GO" id="GO:0016787">
    <property type="term" value="F:hydrolase activity"/>
    <property type="evidence" value="ECO:0007669"/>
    <property type="project" value="UniProtKB-KW"/>
</dbReference>
<keyword evidence="5" id="KW-1185">Reference proteome</keyword>
<feature type="domain" description="Peptidase M20 dimerisation" evidence="3">
    <location>
        <begin position="193"/>
        <end position="288"/>
    </location>
</feature>
<evidence type="ECO:0000256" key="1">
    <source>
        <dbReference type="ARBA" id="ARBA00022723"/>
    </source>
</evidence>
<dbReference type="Gene3D" id="3.30.70.360">
    <property type="match status" value="1"/>
</dbReference>
<dbReference type="EMBL" id="FNAV01000002">
    <property type="protein sequence ID" value="SDE27982.1"/>
    <property type="molecule type" value="Genomic_DNA"/>
</dbReference>
<organism evidence="4 5">
    <name type="scientific">Salipiger thiooxidans</name>
    <dbReference type="NCBI Taxonomy" id="282683"/>
    <lineage>
        <taxon>Bacteria</taxon>
        <taxon>Pseudomonadati</taxon>
        <taxon>Pseudomonadota</taxon>
        <taxon>Alphaproteobacteria</taxon>
        <taxon>Rhodobacterales</taxon>
        <taxon>Roseobacteraceae</taxon>
        <taxon>Salipiger</taxon>
    </lineage>
</organism>
<dbReference type="PANTHER" id="PTHR43808">
    <property type="entry name" value="ACETYLORNITHINE DEACETYLASE"/>
    <property type="match status" value="1"/>
</dbReference>
<dbReference type="GO" id="GO:0046872">
    <property type="term" value="F:metal ion binding"/>
    <property type="evidence" value="ECO:0007669"/>
    <property type="project" value="UniProtKB-KW"/>
</dbReference>
<proteinExistence type="predicted"/>
<dbReference type="AlphaFoldDB" id="A0A1G7BM41"/>
<reference evidence="5" key="1">
    <citation type="submission" date="2016-10" db="EMBL/GenBank/DDBJ databases">
        <authorList>
            <person name="Varghese N."/>
            <person name="Submissions S."/>
        </authorList>
    </citation>
    <scope>NUCLEOTIDE SEQUENCE [LARGE SCALE GENOMIC DNA]</scope>
    <source>
        <strain evidence="5">DSM 10146</strain>
    </source>
</reference>
<dbReference type="InterPro" id="IPR036264">
    <property type="entry name" value="Bact_exopeptidase_dim_dom"/>
</dbReference>
<accession>A0A1G7BM41</accession>
<dbReference type="RefSeq" id="WP_089955471.1">
    <property type="nucleotide sequence ID" value="NZ_FNAV01000002.1"/>
</dbReference>
<dbReference type="PANTHER" id="PTHR43808:SF17">
    <property type="entry name" value="PEPTIDASE M20"/>
    <property type="match status" value="1"/>
</dbReference>
<dbReference type="SUPFAM" id="SSF53187">
    <property type="entry name" value="Zn-dependent exopeptidases"/>
    <property type="match status" value="1"/>
</dbReference>
<dbReference type="Pfam" id="PF01546">
    <property type="entry name" value="Peptidase_M20"/>
    <property type="match status" value="1"/>
</dbReference>
<dbReference type="Gene3D" id="3.40.630.10">
    <property type="entry name" value="Zn peptidases"/>
    <property type="match status" value="1"/>
</dbReference>
<gene>
    <name evidence="4" type="ORF">SAMN04488105_102257</name>
</gene>
<evidence type="ECO:0000313" key="4">
    <source>
        <dbReference type="EMBL" id="SDE27982.1"/>
    </source>
</evidence>
<protein>
    <submittedName>
        <fullName evidence="4">Di-or tripeptidase</fullName>
    </submittedName>
</protein>
<dbReference type="STRING" id="282683.SAMN04488105_102257"/>
<dbReference type="InterPro" id="IPR050072">
    <property type="entry name" value="Peptidase_M20A"/>
</dbReference>
<evidence type="ECO:0000259" key="3">
    <source>
        <dbReference type="Pfam" id="PF07687"/>
    </source>
</evidence>
<name>A0A1G7BM41_9RHOB</name>
<keyword evidence="1" id="KW-0479">Metal-binding</keyword>
<dbReference type="InterPro" id="IPR011650">
    <property type="entry name" value="Peptidase_M20_dimer"/>
</dbReference>
<evidence type="ECO:0000256" key="2">
    <source>
        <dbReference type="ARBA" id="ARBA00022801"/>
    </source>
</evidence>
<dbReference type="Pfam" id="PF07687">
    <property type="entry name" value="M20_dimer"/>
    <property type="match status" value="1"/>
</dbReference>
<dbReference type="OrthoDB" id="9776600at2"/>
<dbReference type="SUPFAM" id="SSF55031">
    <property type="entry name" value="Bacterial exopeptidase dimerisation domain"/>
    <property type="match status" value="1"/>
</dbReference>
<keyword evidence="2" id="KW-0378">Hydrolase</keyword>